<protein>
    <recommendedName>
        <fullName evidence="7">Glycosyltransferase</fullName>
        <ecNumber evidence="7">2.4.1.-</ecNumber>
    </recommendedName>
</protein>
<dbReference type="EC" id="2.4.1.-" evidence="7"/>
<dbReference type="InterPro" id="IPR035595">
    <property type="entry name" value="UDP_glycos_trans_CS"/>
</dbReference>
<dbReference type="SUPFAM" id="SSF53756">
    <property type="entry name" value="UDP-Glycosyltransferase/glycogen phosphorylase"/>
    <property type="match status" value="1"/>
</dbReference>
<dbReference type="InterPro" id="IPR002213">
    <property type="entry name" value="UDP_glucos_trans"/>
</dbReference>
<comment type="pathway">
    <text evidence="1">Pigment biosynthesis; anthocyanin biosynthesis.</text>
</comment>
<evidence type="ECO:0000256" key="3">
    <source>
        <dbReference type="ARBA" id="ARBA00022676"/>
    </source>
</evidence>
<evidence type="ECO:0000313" key="8">
    <source>
        <dbReference type="EMBL" id="PNT28687.1"/>
    </source>
</evidence>
<dbReference type="AlphaFoldDB" id="A0A2K1ZTS7"/>
<keyword evidence="4 6" id="KW-0808">Transferase</keyword>
<dbReference type="SMR" id="A0A2K1ZTS7"/>
<reference evidence="8 9" key="1">
    <citation type="journal article" date="2006" name="Science">
        <title>The genome of black cottonwood, Populus trichocarpa (Torr. &amp; Gray).</title>
        <authorList>
            <person name="Tuskan G.A."/>
            <person name="Difazio S."/>
            <person name="Jansson S."/>
            <person name="Bohlmann J."/>
            <person name="Grigoriev I."/>
            <person name="Hellsten U."/>
            <person name="Putnam N."/>
            <person name="Ralph S."/>
            <person name="Rombauts S."/>
            <person name="Salamov A."/>
            <person name="Schein J."/>
            <person name="Sterck L."/>
            <person name="Aerts A."/>
            <person name="Bhalerao R.R."/>
            <person name="Bhalerao R.P."/>
            <person name="Blaudez D."/>
            <person name="Boerjan W."/>
            <person name="Brun A."/>
            <person name="Brunner A."/>
            <person name="Busov V."/>
            <person name="Campbell M."/>
            <person name="Carlson J."/>
            <person name="Chalot M."/>
            <person name="Chapman J."/>
            <person name="Chen G.L."/>
            <person name="Cooper D."/>
            <person name="Coutinho P.M."/>
            <person name="Couturier J."/>
            <person name="Covert S."/>
            <person name="Cronk Q."/>
            <person name="Cunningham R."/>
            <person name="Davis J."/>
            <person name="Degroeve S."/>
            <person name="Dejardin A."/>
            <person name="Depamphilis C."/>
            <person name="Detter J."/>
            <person name="Dirks B."/>
            <person name="Dubchak I."/>
            <person name="Duplessis S."/>
            <person name="Ehlting J."/>
            <person name="Ellis B."/>
            <person name="Gendler K."/>
            <person name="Goodstein D."/>
            <person name="Gribskov M."/>
            <person name="Grimwood J."/>
            <person name="Groover A."/>
            <person name="Gunter L."/>
            <person name="Hamberger B."/>
            <person name="Heinze B."/>
            <person name="Helariutta Y."/>
            <person name="Henrissat B."/>
            <person name="Holligan D."/>
            <person name="Holt R."/>
            <person name="Huang W."/>
            <person name="Islam-Faridi N."/>
            <person name="Jones S."/>
            <person name="Jones-Rhoades M."/>
            <person name="Jorgensen R."/>
            <person name="Joshi C."/>
            <person name="Kangasjarvi J."/>
            <person name="Karlsson J."/>
            <person name="Kelleher C."/>
            <person name="Kirkpatrick R."/>
            <person name="Kirst M."/>
            <person name="Kohler A."/>
            <person name="Kalluri U."/>
            <person name="Larimer F."/>
            <person name="Leebens-Mack J."/>
            <person name="Leple J.C."/>
            <person name="Locascio P."/>
            <person name="Lou Y."/>
            <person name="Lucas S."/>
            <person name="Martin F."/>
            <person name="Montanini B."/>
            <person name="Napoli C."/>
            <person name="Nelson D.R."/>
            <person name="Nelson C."/>
            <person name="Nieminen K."/>
            <person name="Nilsson O."/>
            <person name="Pereda V."/>
            <person name="Peter G."/>
            <person name="Philippe R."/>
            <person name="Pilate G."/>
            <person name="Poliakov A."/>
            <person name="Razumovskaya J."/>
            <person name="Richardson P."/>
            <person name="Rinaldi C."/>
            <person name="Ritland K."/>
            <person name="Rouze P."/>
            <person name="Ryaboy D."/>
            <person name="Schmutz J."/>
            <person name="Schrader J."/>
            <person name="Segerman B."/>
            <person name="Shin H."/>
            <person name="Siddiqui A."/>
            <person name="Sterky F."/>
            <person name="Terry A."/>
            <person name="Tsai C.J."/>
            <person name="Uberbacher E."/>
            <person name="Unneberg P."/>
            <person name="Vahala J."/>
            <person name="Wall K."/>
            <person name="Wessler S."/>
            <person name="Yang G."/>
            <person name="Yin T."/>
            <person name="Douglas C."/>
            <person name="Marra M."/>
            <person name="Sandberg G."/>
            <person name="Van de Peer Y."/>
            <person name="Rokhsar D."/>
        </authorList>
    </citation>
    <scope>NUCLEOTIDE SEQUENCE [LARGE SCALE GENOMIC DNA]</scope>
    <source>
        <strain evidence="9">cv. Nisqually</strain>
    </source>
</reference>
<dbReference type="Proteomes" id="UP000006729">
    <property type="component" value="Chromosome 7"/>
</dbReference>
<comment type="catalytic activity">
    <reaction evidence="5">
        <text>an anthocyanidin + UDP-alpha-D-glucose + H(+) = an anthocyanidin 3-O-beta-D-glucoside + UDP</text>
        <dbReference type="Rhea" id="RHEA:20093"/>
        <dbReference type="ChEBI" id="CHEBI:15378"/>
        <dbReference type="ChEBI" id="CHEBI:16307"/>
        <dbReference type="ChEBI" id="CHEBI:58223"/>
        <dbReference type="ChEBI" id="CHEBI:58885"/>
        <dbReference type="ChEBI" id="CHEBI:143576"/>
        <dbReference type="EC" id="2.4.1.115"/>
    </reaction>
</comment>
<sequence>MGSNSKPHAVVIPSPFQGHIKAMLKFAMLLHCKGFHVTFVNTEFNHKRILRSGGPVALDNLPGFHFETIPDGLPPSDIDATQDIPSLCAALNKNFLAPFKDLLVRLQNSVSENNPPVTSIVSDPFAPFSIKAGEDVGLPVVMYATVRAIGYIGFKQLYALREKGFSPIKDVSYLSNGYLDTNVDWVPGVKGLRLKHFPFIETTDPDDIIFNFLVGAAETSVKARAIAFHTFDALEPEALGALSTIFSHVYSIGPLQLFLNQIEENSLKSVGYSLWKEESKCLQWLDTKEPNSVVYVNYGSTVVMATDQLVEFAMGLANSKIPFLLIIRPDLVSGESSVLPAEFAEKTQKHGFIASWCPQEEVLNHPSVGGFLTHCGWGSTIESLSAGVPMLCWPFFGDQPMNCKYSCNEWGVGMEIDKNVKREEVGKLVKELIEGEKGAKMREKAMKWKRLAEEAVGPEGTSSINLDKFINEIKSSNN</sequence>
<dbReference type="OrthoDB" id="5835829at2759"/>
<organism evidence="8 9">
    <name type="scientific">Populus trichocarpa</name>
    <name type="common">Western balsam poplar</name>
    <name type="synonym">Populus balsamifera subsp. trichocarpa</name>
    <dbReference type="NCBI Taxonomy" id="3694"/>
    <lineage>
        <taxon>Eukaryota</taxon>
        <taxon>Viridiplantae</taxon>
        <taxon>Streptophyta</taxon>
        <taxon>Embryophyta</taxon>
        <taxon>Tracheophyta</taxon>
        <taxon>Spermatophyta</taxon>
        <taxon>Magnoliopsida</taxon>
        <taxon>eudicotyledons</taxon>
        <taxon>Gunneridae</taxon>
        <taxon>Pentapetalae</taxon>
        <taxon>rosids</taxon>
        <taxon>fabids</taxon>
        <taxon>Malpighiales</taxon>
        <taxon>Salicaceae</taxon>
        <taxon>Saliceae</taxon>
        <taxon>Populus</taxon>
    </lineage>
</organism>
<name>A0A2K1ZTS7_POPTR</name>
<dbReference type="STRING" id="3694.A0A2K1ZTS7"/>
<dbReference type="FunFam" id="3.40.50.2000:FF:000027">
    <property type="entry name" value="Glycosyltransferase"/>
    <property type="match status" value="1"/>
</dbReference>
<dbReference type="CDD" id="cd03784">
    <property type="entry name" value="GT1_Gtf-like"/>
    <property type="match status" value="1"/>
</dbReference>
<dbReference type="GO" id="GO:0047213">
    <property type="term" value="F:anthocyanidin 3-O-glucosyltransferase activity"/>
    <property type="evidence" value="ECO:0007669"/>
    <property type="project" value="UniProtKB-EC"/>
</dbReference>
<dbReference type="PROSITE" id="PS00375">
    <property type="entry name" value="UDPGT"/>
    <property type="match status" value="1"/>
</dbReference>
<dbReference type="GO" id="GO:0080043">
    <property type="term" value="F:quercetin 3-O-glucosyltransferase activity"/>
    <property type="evidence" value="ECO:0000318"/>
    <property type="project" value="GO_Central"/>
</dbReference>
<dbReference type="PANTHER" id="PTHR11926:SF1498">
    <property type="entry name" value="GLYCOSYLTRANSFERASE"/>
    <property type="match status" value="1"/>
</dbReference>
<dbReference type="GO" id="GO:0005737">
    <property type="term" value="C:cytoplasm"/>
    <property type="evidence" value="ECO:0000318"/>
    <property type="project" value="GO_Central"/>
</dbReference>
<dbReference type="UniPathway" id="UPA00009"/>
<evidence type="ECO:0000256" key="7">
    <source>
        <dbReference type="RuleBase" id="RU362057"/>
    </source>
</evidence>
<proteinExistence type="inferred from homology"/>
<evidence type="ECO:0000256" key="2">
    <source>
        <dbReference type="ARBA" id="ARBA00009995"/>
    </source>
</evidence>
<dbReference type="EMBL" id="CM009296">
    <property type="protein sequence ID" value="PNT28687.1"/>
    <property type="molecule type" value="Genomic_DNA"/>
</dbReference>
<accession>A0A2K1ZTS7</accession>
<gene>
    <name evidence="8" type="ORF">POPTR_007G132400</name>
</gene>
<dbReference type="PANTHER" id="PTHR11926">
    <property type="entry name" value="GLUCOSYL/GLUCURONOSYL TRANSFERASES"/>
    <property type="match status" value="1"/>
</dbReference>
<evidence type="ECO:0000256" key="6">
    <source>
        <dbReference type="RuleBase" id="RU003718"/>
    </source>
</evidence>
<comment type="similarity">
    <text evidence="2 6">Belongs to the UDP-glycosyltransferase family.</text>
</comment>
<keyword evidence="3 6" id="KW-0328">Glycosyltransferase</keyword>
<dbReference type="OMA" id="HGFIASW"/>
<dbReference type="GO" id="GO:0009718">
    <property type="term" value="P:anthocyanin-containing compound biosynthetic process"/>
    <property type="evidence" value="ECO:0007669"/>
    <property type="project" value="UniProtKB-UniPathway"/>
</dbReference>
<dbReference type="GO" id="GO:0080044">
    <property type="term" value="F:quercetin 7-O-glucosyltransferase activity"/>
    <property type="evidence" value="ECO:0000318"/>
    <property type="project" value="GO_Central"/>
</dbReference>
<evidence type="ECO:0000256" key="4">
    <source>
        <dbReference type="ARBA" id="ARBA00022679"/>
    </source>
</evidence>
<keyword evidence="9" id="KW-1185">Reference proteome</keyword>
<evidence type="ECO:0000256" key="1">
    <source>
        <dbReference type="ARBA" id="ARBA00004935"/>
    </source>
</evidence>
<dbReference type="Gramene" id="Potri.007G132400.1.v4.1">
    <property type="protein sequence ID" value="Potri.007G132400.1.v4.1"/>
    <property type="gene ID" value="Potri.007G132400.v4.1"/>
</dbReference>
<dbReference type="FunFam" id="3.40.50.2000:FF:000065">
    <property type="entry name" value="Glycosyltransferase"/>
    <property type="match status" value="1"/>
</dbReference>
<dbReference type="InParanoid" id="A0A2K1ZTS7"/>
<dbReference type="Pfam" id="PF00201">
    <property type="entry name" value="UDPGT"/>
    <property type="match status" value="1"/>
</dbReference>
<evidence type="ECO:0000313" key="9">
    <source>
        <dbReference type="Proteomes" id="UP000006729"/>
    </source>
</evidence>
<dbReference type="Gene3D" id="3.40.50.2000">
    <property type="entry name" value="Glycogen Phosphorylase B"/>
    <property type="match status" value="2"/>
</dbReference>
<evidence type="ECO:0000256" key="5">
    <source>
        <dbReference type="ARBA" id="ARBA00047606"/>
    </source>
</evidence>